<sequence>MSLMFHPKRDQNRFGPKVSLWRLQVVNMVRMHSPAHMFASEGGKEEIRNRGQAAAFGRLSEEHVVPSKTISTSQPNSPAFKQRTGSSKGGCLLCFLPTRRENCICIFVMSKRNLRYTFLSLKVQRLHALYTIRKTRLHMLVSLNKQHTSPGLVNCFQKRQSRQHCRISR</sequence>
<evidence type="ECO:0000313" key="1">
    <source>
        <dbReference type="EMBL" id="PYI33778.1"/>
    </source>
</evidence>
<evidence type="ECO:0000313" key="2">
    <source>
        <dbReference type="Proteomes" id="UP000248817"/>
    </source>
</evidence>
<gene>
    <name evidence="1" type="ORF">BP00DRAFT_102883</name>
</gene>
<dbReference type="Proteomes" id="UP000248817">
    <property type="component" value="Unassembled WGS sequence"/>
</dbReference>
<dbReference type="EMBL" id="KZ825481">
    <property type="protein sequence ID" value="PYI33778.1"/>
    <property type="molecule type" value="Genomic_DNA"/>
</dbReference>
<protein>
    <submittedName>
        <fullName evidence="1">Uncharacterized protein</fullName>
    </submittedName>
</protein>
<proteinExistence type="predicted"/>
<name>A0A2V5IAG2_9EURO</name>
<dbReference type="AlphaFoldDB" id="A0A2V5IAG2"/>
<keyword evidence="2" id="KW-1185">Reference proteome</keyword>
<reference evidence="1 2" key="1">
    <citation type="submission" date="2018-02" db="EMBL/GenBank/DDBJ databases">
        <title>The genomes of Aspergillus section Nigri reveals drivers in fungal speciation.</title>
        <authorList>
            <consortium name="DOE Joint Genome Institute"/>
            <person name="Vesth T.C."/>
            <person name="Nybo J."/>
            <person name="Theobald S."/>
            <person name="Brandl J."/>
            <person name="Frisvad J.C."/>
            <person name="Nielsen K.F."/>
            <person name="Lyhne E.K."/>
            <person name="Kogle M.E."/>
            <person name="Kuo A."/>
            <person name="Riley R."/>
            <person name="Clum A."/>
            <person name="Nolan M."/>
            <person name="Lipzen A."/>
            <person name="Salamov A."/>
            <person name="Henrissat B."/>
            <person name="Wiebenga A."/>
            <person name="De vries R.P."/>
            <person name="Grigoriev I.V."/>
            <person name="Mortensen U.H."/>
            <person name="Andersen M.R."/>
            <person name="Baker S.E."/>
        </authorList>
    </citation>
    <scope>NUCLEOTIDE SEQUENCE [LARGE SCALE GENOMIC DNA]</scope>
    <source>
        <strain evidence="1 2">CBS 114.80</strain>
    </source>
</reference>
<organism evidence="1 2">
    <name type="scientific">Aspergillus indologenus CBS 114.80</name>
    <dbReference type="NCBI Taxonomy" id="1450541"/>
    <lineage>
        <taxon>Eukaryota</taxon>
        <taxon>Fungi</taxon>
        <taxon>Dikarya</taxon>
        <taxon>Ascomycota</taxon>
        <taxon>Pezizomycotina</taxon>
        <taxon>Eurotiomycetes</taxon>
        <taxon>Eurotiomycetidae</taxon>
        <taxon>Eurotiales</taxon>
        <taxon>Aspergillaceae</taxon>
        <taxon>Aspergillus</taxon>
        <taxon>Aspergillus subgen. Circumdati</taxon>
    </lineage>
</organism>
<accession>A0A2V5IAG2</accession>